<evidence type="ECO:0000313" key="2">
    <source>
        <dbReference type="Proteomes" id="UP001499951"/>
    </source>
</evidence>
<protein>
    <submittedName>
        <fullName evidence="1">Uncharacterized protein</fullName>
    </submittedName>
</protein>
<comment type="caution">
    <text evidence="1">The sequence shown here is derived from an EMBL/GenBank/DDBJ whole genome shotgun (WGS) entry which is preliminary data.</text>
</comment>
<dbReference type="Proteomes" id="UP001499951">
    <property type="component" value="Unassembled WGS sequence"/>
</dbReference>
<keyword evidence="2" id="KW-1185">Reference proteome</keyword>
<gene>
    <name evidence="1" type="ORF">GCM10008942_29320</name>
</gene>
<sequence length="71" mass="7791">MWLTRSPPLPEARRKGGTAVIAGFERIHVTGPLNACYYLCKQTFTPATLCLNLVRAAQIAARRLATARLGH</sequence>
<organism evidence="1 2">
    <name type="scientific">Rhizomicrobium electricum</name>
    <dbReference type="NCBI Taxonomy" id="480070"/>
    <lineage>
        <taxon>Bacteria</taxon>
        <taxon>Pseudomonadati</taxon>
        <taxon>Pseudomonadota</taxon>
        <taxon>Alphaproteobacteria</taxon>
        <taxon>Micropepsales</taxon>
        <taxon>Micropepsaceae</taxon>
        <taxon>Rhizomicrobium</taxon>
    </lineage>
</organism>
<evidence type="ECO:0000313" key="1">
    <source>
        <dbReference type="EMBL" id="GAA0578578.1"/>
    </source>
</evidence>
<name>A0ABN1EZQ7_9PROT</name>
<dbReference type="EMBL" id="BAAADD010000008">
    <property type="protein sequence ID" value="GAA0578578.1"/>
    <property type="molecule type" value="Genomic_DNA"/>
</dbReference>
<accession>A0ABN1EZQ7</accession>
<proteinExistence type="predicted"/>
<reference evidence="1 2" key="1">
    <citation type="journal article" date="2019" name="Int. J. Syst. Evol. Microbiol.">
        <title>The Global Catalogue of Microorganisms (GCM) 10K type strain sequencing project: providing services to taxonomists for standard genome sequencing and annotation.</title>
        <authorList>
            <consortium name="The Broad Institute Genomics Platform"/>
            <consortium name="The Broad Institute Genome Sequencing Center for Infectious Disease"/>
            <person name="Wu L."/>
            <person name="Ma J."/>
        </authorList>
    </citation>
    <scope>NUCLEOTIDE SEQUENCE [LARGE SCALE GENOMIC DNA]</scope>
    <source>
        <strain evidence="1 2">JCM 15089</strain>
    </source>
</reference>